<organism evidence="3 4">
    <name type="scientific">Candidatus Sysuiplasma superficiale</name>
    <dbReference type="NCBI Taxonomy" id="2823368"/>
    <lineage>
        <taxon>Archaea</taxon>
        <taxon>Methanobacteriati</taxon>
        <taxon>Thermoplasmatota</taxon>
        <taxon>Thermoplasmata</taxon>
        <taxon>Candidatus Sysuiplasmatales</taxon>
        <taxon>Candidatus Sysuiplasmataceae</taxon>
        <taxon>Candidatus Sysuiplasma</taxon>
    </lineage>
</organism>
<dbReference type="Pfam" id="PF05763">
    <property type="entry name" value="DUF835"/>
    <property type="match status" value="1"/>
</dbReference>
<dbReference type="InterPro" id="IPR008553">
    <property type="entry name" value="DUF835"/>
</dbReference>
<feature type="domain" description="DUF835" evidence="1">
    <location>
        <begin position="93"/>
        <end position="235"/>
    </location>
</feature>
<dbReference type="Proteomes" id="UP000750197">
    <property type="component" value="Unassembled WGS sequence"/>
</dbReference>
<evidence type="ECO:0000313" key="4">
    <source>
        <dbReference type="Proteomes" id="UP000750197"/>
    </source>
</evidence>
<evidence type="ECO:0000313" key="3">
    <source>
        <dbReference type="EMBL" id="MBX8643405.1"/>
    </source>
</evidence>
<evidence type="ECO:0000259" key="1">
    <source>
        <dbReference type="Pfam" id="PF05763"/>
    </source>
</evidence>
<dbReference type="EMBL" id="JAGVSJ010000025">
    <property type="protein sequence ID" value="MBX8632402.1"/>
    <property type="molecule type" value="Genomic_DNA"/>
</dbReference>
<proteinExistence type="predicted"/>
<name>A0A8J8CCH1_9ARCH</name>
<gene>
    <name evidence="2" type="ORF">J9259_07820</name>
    <name evidence="3" type="ORF">KIY12_01565</name>
</gene>
<dbReference type="EMBL" id="JAHEAC010000006">
    <property type="protein sequence ID" value="MBX8643405.1"/>
    <property type="molecule type" value="Genomic_DNA"/>
</dbReference>
<reference evidence="3" key="1">
    <citation type="submission" date="2021-05" db="EMBL/GenBank/DDBJ databases">
        <title>Genomic insights into ecological role and evolution of a novel Thermoplasmata order Candidatus Sysuiplasmatales.</title>
        <authorList>
            <person name="Yuan Y."/>
        </authorList>
    </citation>
    <scope>NUCLEOTIDE SEQUENCE</scope>
    <source>
        <strain evidence="3">TUT19-bin139</strain>
        <strain evidence="2">YP2-bin.285</strain>
    </source>
</reference>
<accession>A0A8J8CCH1</accession>
<comment type="caution">
    <text evidence="3">The sequence shown here is derived from an EMBL/GenBank/DDBJ whole genome shotgun (WGS) entry which is preliminary data.</text>
</comment>
<dbReference type="Proteomes" id="UP000716004">
    <property type="component" value="Unassembled WGS sequence"/>
</dbReference>
<evidence type="ECO:0000313" key="2">
    <source>
        <dbReference type="EMBL" id="MBX8632402.1"/>
    </source>
</evidence>
<dbReference type="AlphaFoldDB" id="A0A8J8CCH1"/>
<sequence length="239" mass="27135">MGDREEFAKGYLKGFEDALNEVWSEVLSMGSRAYSPQELQILARTRKSMIPQSLAMKRMELQKSLGVTLSQPGKQDAPEIVLTPGATILVREERPDKAFHIFTSIIAGGRRGLSVTRMDPSRIIGRYGLDARDISFIWLTKIERDEVVQDGRRYAIMNGLSGLASEIRSFYGKGKENAVVLEGMEYLITQNDFRSVLRFIQMVNEQAEYSGGYFILSVDRQSVDEKDYRLLEKEMAFVV</sequence>
<protein>
    <submittedName>
        <fullName evidence="3">DUF835 domain-containing protein</fullName>
    </submittedName>
</protein>